<name>A0A5N6K6U5_MONLA</name>
<evidence type="ECO:0000313" key="3">
    <source>
        <dbReference type="Proteomes" id="UP000326757"/>
    </source>
</evidence>
<gene>
    <name evidence="2" type="ORF">EYC80_001999</name>
</gene>
<comment type="caution">
    <text evidence="2">The sequence shown here is derived from an EMBL/GenBank/DDBJ whole genome shotgun (WGS) entry which is preliminary data.</text>
</comment>
<reference evidence="2 3" key="1">
    <citation type="submission" date="2019-06" db="EMBL/GenBank/DDBJ databases">
        <title>Genome Sequence of the Brown Rot Fungal Pathogen Monilinia laxa.</title>
        <authorList>
            <person name="De Miccolis Angelini R.M."/>
            <person name="Landi L."/>
            <person name="Abate D."/>
            <person name="Pollastro S."/>
            <person name="Romanazzi G."/>
            <person name="Faretra F."/>
        </authorList>
    </citation>
    <scope>NUCLEOTIDE SEQUENCE [LARGE SCALE GENOMIC DNA]</scope>
    <source>
        <strain evidence="2 3">Mlax316</strain>
    </source>
</reference>
<evidence type="ECO:0000256" key="1">
    <source>
        <dbReference type="SAM" id="MobiDB-lite"/>
    </source>
</evidence>
<proteinExistence type="predicted"/>
<keyword evidence="3" id="KW-1185">Reference proteome</keyword>
<dbReference type="AlphaFoldDB" id="A0A5N6K6U5"/>
<dbReference type="Proteomes" id="UP000326757">
    <property type="component" value="Unassembled WGS sequence"/>
</dbReference>
<evidence type="ECO:0000313" key="2">
    <source>
        <dbReference type="EMBL" id="KAB8298266.1"/>
    </source>
</evidence>
<sequence>MGLGTTRKKGPVMSLFLQVTFTKFGIWHKSNYCNEVVPFLSIYIQSSSSSPDINTSLEYPNPFTHL</sequence>
<feature type="region of interest" description="Disordered" evidence="1">
    <location>
        <begin position="47"/>
        <end position="66"/>
    </location>
</feature>
<accession>A0A5N6K6U5</accession>
<dbReference type="EMBL" id="VIGI01000007">
    <property type="protein sequence ID" value="KAB8298266.1"/>
    <property type="molecule type" value="Genomic_DNA"/>
</dbReference>
<organism evidence="2 3">
    <name type="scientific">Monilinia laxa</name>
    <name type="common">Brown rot fungus</name>
    <name type="synonym">Sclerotinia laxa</name>
    <dbReference type="NCBI Taxonomy" id="61186"/>
    <lineage>
        <taxon>Eukaryota</taxon>
        <taxon>Fungi</taxon>
        <taxon>Dikarya</taxon>
        <taxon>Ascomycota</taxon>
        <taxon>Pezizomycotina</taxon>
        <taxon>Leotiomycetes</taxon>
        <taxon>Helotiales</taxon>
        <taxon>Sclerotiniaceae</taxon>
        <taxon>Monilinia</taxon>
    </lineage>
</organism>
<protein>
    <submittedName>
        <fullName evidence="2">Uncharacterized protein</fullName>
    </submittedName>
</protein>